<proteinExistence type="predicted"/>
<comment type="caution">
    <text evidence="2">The sequence shown here is derived from an EMBL/GenBank/DDBJ whole genome shotgun (WGS) entry which is preliminary data.</text>
</comment>
<name>A0A9P7UA61_9PEZI</name>
<dbReference type="AlphaFoldDB" id="A0A9P7UA61"/>
<dbReference type="Proteomes" id="UP000699042">
    <property type="component" value="Unassembled WGS sequence"/>
</dbReference>
<protein>
    <submittedName>
        <fullName evidence="2">Uncharacterized protein</fullName>
    </submittedName>
</protein>
<evidence type="ECO:0000256" key="1">
    <source>
        <dbReference type="SAM" id="MobiDB-lite"/>
    </source>
</evidence>
<evidence type="ECO:0000313" key="3">
    <source>
        <dbReference type="Proteomes" id="UP000699042"/>
    </source>
</evidence>
<feature type="region of interest" description="Disordered" evidence="1">
    <location>
        <begin position="63"/>
        <end position="114"/>
    </location>
</feature>
<organism evidence="2 3">
    <name type="scientific">Colletotrichum scovillei</name>
    <dbReference type="NCBI Taxonomy" id="1209932"/>
    <lineage>
        <taxon>Eukaryota</taxon>
        <taxon>Fungi</taxon>
        <taxon>Dikarya</taxon>
        <taxon>Ascomycota</taxon>
        <taxon>Pezizomycotina</taxon>
        <taxon>Sordariomycetes</taxon>
        <taxon>Hypocreomycetidae</taxon>
        <taxon>Glomerellales</taxon>
        <taxon>Glomerellaceae</taxon>
        <taxon>Colletotrichum</taxon>
        <taxon>Colletotrichum acutatum species complex</taxon>
    </lineage>
</organism>
<accession>A0A9P7UA61</accession>
<keyword evidence="3" id="KW-1185">Reference proteome</keyword>
<reference evidence="2" key="1">
    <citation type="submission" date="2021-05" db="EMBL/GenBank/DDBJ databases">
        <title>Comparative genomics of three Colletotrichum scovillei strains and genetic complementation revealed genes involved fungal growth and virulence on chili pepper.</title>
        <authorList>
            <person name="Hsieh D.-K."/>
            <person name="Chuang S.-C."/>
            <person name="Chen C.-Y."/>
            <person name="Chao Y.-T."/>
            <person name="Lu M.-Y.J."/>
            <person name="Lee M.-H."/>
            <person name="Shih M.-C."/>
        </authorList>
    </citation>
    <scope>NUCLEOTIDE SEQUENCE</scope>
    <source>
        <strain evidence="2">Coll-153</strain>
    </source>
</reference>
<sequence>MHVFGALTDPPADDCSVFSSPFWPMWPQTRGGHSIRDGAVPNFVAEDVGGSEAPTVAQLRRCASATYRQPRDDIRAQSSRSYPPHAPTRSAPAHRTPHRKAATEASSQSVSAARGKKRLSRFFALVSDPVQTPSRPNLLQSSP</sequence>
<dbReference type="EMBL" id="JAESDN010000006">
    <property type="protein sequence ID" value="KAG7048129.1"/>
    <property type="molecule type" value="Genomic_DNA"/>
</dbReference>
<evidence type="ECO:0000313" key="2">
    <source>
        <dbReference type="EMBL" id="KAG7048129.1"/>
    </source>
</evidence>
<gene>
    <name evidence="2" type="ORF">JMJ77_013776</name>
</gene>